<sequence length="89" mass="8945">MDRAVVVAITEGLHARPAALFVKAAAAQPAPVRIAKQGGDPVEAASILSVMTLGVAAGDEVVLSTDDEGDDASASIDALATFLEQTEVA</sequence>
<dbReference type="NCBIfam" id="TIGR01003">
    <property type="entry name" value="PTS_HPr_family"/>
    <property type="match status" value="1"/>
</dbReference>
<evidence type="ECO:0000313" key="7">
    <source>
        <dbReference type="EMBL" id="KLN35813.1"/>
    </source>
</evidence>
<gene>
    <name evidence="7" type="ORF">FB00_05855</name>
</gene>
<reference evidence="7 8" key="1">
    <citation type="submission" date="2014-05" db="EMBL/GenBank/DDBJ databases">
        <title>Cellulosimicrobium funkei U11 genome.</title>
        <authorList>
            <person name="Hu C."/>
            <person name="Gong Y."/>
            <person name="Wan W."/>
            <person name="Jiang M."/>
        </authorList>
    </citation>
    <scope>NUCLEOTIDE SEQUENCE [LARGE SCALE GENOMIC DNA]</scope>
    <source>
        <strain evidence="7 8">U11</strain>
    </source>
</reference>
<keyword evidence="4" id="KW-0963">Cytoplasm</keyword>
<dbReference type="PATRIC" id="fig|264251.5.peg.1197"/>
<dbReference type="PANTHER" id="PTHR33705:SF2">
    <property type="entry name" value="PHOSPHOCARRIER PROTEIN NPR"/>
    <property type="match status" value="1"/>
</dbReference>
<comment type="caution">
    <text evidence="7">The sequence shown here is derived from an EMBL/GenBank/DDBJ whole genome shotgun (WGS) entry which is preliminary data.</text>
</comment>
<dbReference type="GO" id="GO:0009401">
    <property type="term" value="P:phosphoenolpyruvate-dependent sugar phosphotransferase system"/>
    <property type="evidence" value="ECO:0007669"/>
    <property type="project" value="UniProtKB-KW"/>
</dbReference>
<dbReference type="GO" id="GO:0005737">
    <property type="term" value="C:cytoplasm"/>
    <property type="evidence" value="ECO:0007669"/>
    <property type="project" value="UniProtKB-SubCell"/>
</dbReference>
<evidence type="ECO:0000256" key="3">
    <source>
        <dbReference type="ARBA" id="ARBA00020422"/>
    </source>
</evidence>
<evidence type="ECO:0000256" key="4">
    <source>
        <dbReference type="ARBA" id="ARBA00022490"/>
    </source>
</evidence>
<keyword evidence="8" id="KW-1185">Reference proteome</keyword>
<dbReference type="GO" id="GO:0016301">
    <property type="term" value="F:kinase activity"/>
    <property type="evidence" value="ECO:0007669"/>
    <property type="project" value="UniProtKB-KW"/>
</dbReference>
<dbReference type="InterPro" id="IPR000032">
    <property type="entry name" value="HPr-like"/>
</dbReference>
<dbReference type="AlphaFoldDB" id="A0A0H2KRL2"/>
<dbReference type="PROSITE" id="PS51350">
    <property type="entry name" value="PTS_HPR_DOM"/>
    <property type="match status" value="1"/>
</dbReference>
<name>A0A0H2KRL2_9MICO</name>
<dbReference type="EMBL" id="JNBQ01000003">
    <property type="protein sequence ID" value="KLN35813.1"/>
    <property type="molecule type" value="Genomic_DNA"/>
</dbReference>
<dbReference type="InterPro" id="IPR035895">
    <property type="entry name" value="HPr-like_sf"/>
</dbReference>
<evidence type="ECO:0000259" key="6">
    <source>
        <dbReference type="PROSITE" id="PS51350"/>
    </source>
</evidence>
<comment type="subcellular location">
    <subcellularLocation>
        <location evidence="2">Cytoplasm</location>
    </subcellularLocation>
</comment>
<evidence type="ECO:0000256" key="1">
    <source>
        <dbReference type="ARBA" id="ARBA00003681"/>
    </source>
</evidence>
<organism evidence="7 8">
    <name type="scientific">Cellulosimicrobium funkei</name>
    <dbReference type="NCBI Taxonomy" id="264251"/>
    <lineage>
        <taxon>Bacteria</taxon>
        <taxon>Bacillati</taxon>
        <taxon>Actinomycetota</taxon>
        <taxon>Actinomycetes</taxon>
        <taxon>Micrococcales</taxon>
        <taxon>Promicromonosporaceae</taxon>
        <taxon>Cellulosimicrobium</taxon>
    </lineage>
</organism>
<keyword evidence="7" id="KW-0418">Kinase</keyword>
<dbReference type="CDD" id="cd00367">
    <property type="entry name" value="PTS-HPr_like"/>
    <property type="match status" value="1"/>
</dbReference>
<dbReference type="InterPro" id="IPR050399">
    <property type="entry name" value="HPr"/>
</dbReference>
<dbReference type="PRINTS" id="PR00107">
    <property type="entry name" value="PHOSPHOCPHPR"/>
</dbReference>
<proteinExistence type="predicted"/>
<protein>
    <recommendedName>
        <fullName evidence="3">Phosphocarrier protein HPr</fullName>
    </recommendedName>
</protein>
<dbReference type="RefSeq" id="WP_047231880.1">
    <property type="nucleotide sequence ID" value="NZ_JNBQ01000003.1"/>
</dbReference>
<dbReference type="Pfam" id="PF00381">
    <property type="entry name" value="PTS-HPr"/>
    <property type="match status" value="1"/>
</dbReference>
<dbReference type="SUPFAM" id="SSF55594">
    <property type="entry name" value="HPr-like"/>
    <property type="match status" value="1"/>
</dbReference>
<evidence type="ECO:0000256" key="5">
    <source>
        <dbReference type="ARBA" id="ARBA00022683"/>
    </source>
</evidence>
<comment type="function">
    <text evidence="1">General (non sugar-specific) component of the phosphoenolpyruvate-dependent sugar phosphotransferase system (sugar PTS). This major carbohydrate active-transport system catalyzes the phosphorylation of incoming sugar substrates concomitantly with their translocation across the cell membrane. The phosphoryl group from phosphoenolpyruvate (PEP) is transferred to the phosphoryl carrier protein HPr by enzyme I. Phospho-HPr then transfers it to the PTS EIIA domain.</text>
</comment>
<dbReference type="STRING" id="264251.FB00_05855"/>
<accession>A0A0H2KRL2</accession>
<evidence type="ECO:0000256" key="2">
    <source>
        <dbReference type="ARBA" id="ARBA00004496"/>
    </source>
</evidence>
<keyword evidence="7" id="KW-0808">Transferase</keyword>
<dbReference type="PANTHER" id="PTHR33705">
    <property type="entry name" value="PHOSPHOCARRIER PROTEIN HPR"/>
    <property type="match status" value="1"/>
</dbReference>
<feature type="domain" description="HPr" evidence="6">
    <location>
        <begin position="1"/>
        <end position="89"/>
    </location>
</feature>
<dbReference type="Gene3D" id="3.30.1340.10">
    <property type="entry name" value="HPr-like"/>
    <property type="match status" value="1"/>
</dbReference>
<evidence type="ECO:0000313" key="8">
    <source>
        <dbReference type="Proteomes" id="UP000035265"/>
    </source>
</evidence>
<keyword evidence="5" id="KW-0598">Phosphotransferase system</keyword>
<dbReference type="InterPro" id="IPR001020">
    <property type="entry name" value="PTS_HPr_His_P_site"/>
</dbReference>
<dbReference type="Proteomes" id="UP000035265">
    <property type="component" value="Unassembled WGS sequence"/>
</dbReference>
<dbReference type="PROSITE" id="PS00369">
    <property type="entry name" value="PTS_HPR_HIS"/>
    <property type="match status" value="1"/>
</dbReference>